<evidence type="ECO:0000256" key="3">
    <source>
        <dbReference type="SAM" id="MobiDB-lite"/>
    </source>
</evidence>
<accession>A0ABV8TDG2</accession>
<evidence type="ECO:0000313" key="6">
    <source>
        <dbReference type="Proteomes" id="UP001595824"/>
    </source>
</evidence>
<sequence>MTATTDTDGHPDVSEISDLTEGLLAPSRAEDLRRHLSTCADCADVRASLDEIRSLLGTLPAPHHMPSDIADRIDAALAAEPHPAAPEVKITGGARHVSRETSGDVSRETSAPPTADRPVGNVRTSRTGPGRKPRPRRVRRGIAVLSAALTVTALGVATVVLTSQSDDQHADTAASARSSTSAQTFSEGSLARQVTSLLDGTPKTHGTTRAPHSFGTDAGPDTGAEPGATTRTSPGAEQPHILKDDPTVAVPSCVRQGIDSTGAPLAAQPGLYADRDAYLVVLSDPSGASSRVTAYVVDASCVHDPAITARVLLSHTYTRS</sequence>
<feature type="region of interest" description="Disordered" evidence="3">
    <location>
        <begin position="171"/>
        <end position="190"/>
    </location>
</feature>
<keyword evidence="4" id="KW-1133">Transmembrane helix</keyword>
<proteinExistence type="predicted"/>
<keyword evidence="6" id="KW-1185">Reference proteome</keyword>
<dbReference type="Gene3D" id="1.10.10.1320">
    <property type="entry name" value="Anti-sigma factor, zinc-finger domain"/>
    <property type="match status" value="1"/>
</dbReference>
<evidence type="ECO:0000256" key="4">
    <source>
        <dbReference type="SAM" id="Phobius"/>
    </source>
</evidence>
<dbReference type="EMBL" id="JBHSDP010000013">
    <property type="protein sequence ID" value="MFC4328614.1"/>
    <property type="molecule type" value="Genomic_DNA"/>
</dbReference>
<keyword evidence="4" id="KW-0472">Membrane</keyword>
<dbReference type="InterPro" id="IPR041916">
    <property type="entry name" value="Anti_sigma_zinc_sf"/>
</dbReference>
<reference evidence="6" key="1">
    <citation type="journal article" date="2019" name="Int. J. Syst. Evol. Microbiol.">
        <title>The Global Catalogue of Microorganisms (GCM) 10K type strain sequencing project: providing services to taxonomists for standard genome sequencing and annotation.</title>
        <authorList>
            <consortium name="The Broad Institute Genomics Platform"/>
            <consortium name="The Broad Institute Genome Sequencing Center for Infectious Disease"/>
            <person name="Wu L."/>
            <person name="Ma J."/>
        </authorList>
    </citation>
    <scope>NUCLEOTIDE SEQUENCE [LARGE SCALE GENOMIC DNA]</scope>
    <source>
        <strain evidence="6">PCU 347</strain>
    </source>
</reference>
<evidence type="ECO:0000256" key="2">
    <source>
        <dbReference type="ARBA" id="ARBA00023163"/>
    </source>
</evidence>
<name>A0ABV8TDG2_9ACTN</name>
<keyword evidence="1" id="KW-0805">Transcription regulation</keyword>
<feature type="compositionally biased region" description="Low complexity" evidence="3">
    <location>
        <begin position="171"/>
        <end position="186"/>
    </location>
</feature>
<keyword evidence="2" id="KW-0804">Transcription</keyword>
<evidence type="ECO:0000256" key="1">
    <source>
        <dbReference type="ARBA" id="ARBA00023015"/>
    </source>
</evidence>
<protein>
    <submittedName>
        <fullName evidence="5">Anti-sigma factor family protein</fullName>
    </submittedName>
</protein>
<feature type="region of interest" description="Disordered" evidence="3">
    <location>
        <begin position="96"/>
        <end position="139"/>
    </location>
</feature>
<feature type="compositionally biased region" description="Basic and acidic residues" evidence="3">
    <location>
        <begin position="97"/>
        <end position="107"/>
    </location>
</feature>
<organism evidence="5 6">
    <name type="scientific">Streptomyces andamanensis</name>
    <dbReference type="NCBI Taxonomy" id="1565035"/>
    <lineage>
        <taxon>Bacteria</taxon>
        <taxon>Bacillati</taxon>
        <taxon>Actinomycetota</taxon>
        <taxon>Actinomycetes</taxon>
        <taxon>Kitasatosporales</taxon>
        <taxon>Streptomycetaceae</taxon>
        <taxon>Streptomyces</taxon>
    </lineage>
</organism>
<feature type="region of interest" description="Disordered" evidence="3">
    <location>
        <begin position="199"/>
        <end position="247"/>
    </location>
</feature>
<feature type="compositionally biased region" description="Basic residues" evidence="3">
    <location>
        <begin position="129"/>
        <end position="139"/>
    </location>
</feature>
<feature type="region of interest" description="Disordered" evidence="3">
    <location>
        <begin position="1"/>
        <end position="22"/>
    </location>
</feature>
<keyword evidence="4" id="KW-0812">Transmembrane</keyword>
<dbReference type="Proteomes" id="UP001595824">
    <property type="component" value="Unassembled WGS sequence"/>
</dbReference>
<feature type="transmembrane region" description="Helical" evidence="4">
    <location>
        <begin position="141"/>
        <end position="161"/>
    </location>
</feature>
<dbReference type="RefSeq" id="WP_381738879.1">
    <property type="nucleotide sequence ID" value="NZ_JBHSDP010000013.1"/>
</dbReference>
<evidence type="ECO:0000313" key="5">
    <source>
        <dbReference type="EMBL" id="MFC4328614.1"/>
    </source>
</evidence>
<comment type="caution">
    <text evidence="5">The sequence shown here is derived from an EMBL/GenBank/DDBJ whole genome shotgun (WGS) entry which is preliminary data.</text>
</comment>
<gene>
    <name evidence="5" type="ORF">ACFPC0_12355</name>
</gene>